<reference evidence="2 3" key="1">
    <citation type="journal article" date="2011" name="J. Gen. Appl. Microbiol.">
        <title>Draft genome sequencing of the enigmatic yeast Saitoella complicata.</title>
        <authorList>
            <person name="Nishida H."/>
            <person name="Hamamoto M."/>
            <person name="Sugiyama J."/>
        </authorList>
    </citation>
    <scope>NUCLEOTIDE SEQUENCE [LARGE SCALE GENOMIC DNA]</scope>
    <source>
        <strain evidence="2 3">NRRL Y-17804</strain>
    </source>
</reference>
<proteinExistence type="predicted"/>
<evidence type="ECO:0000256" key="1">
    <source>
        <dbReference type="SAM" id="MobiDB-lite"/>
    </source>
</evidence>
<name>A0A0E9N7U5_SAICN</name>
<protein>
    <submittedName>
        <fullName evidence="2">Uncharacterized protein</fullName>
    </submittedName>
</protein>
<dbReference type="Proteomes" id="UP000033140">
    <property type="component" value="Unassembled WGS sequence"/>
</dbReference>
<dbReference type="AlphaFoldDB" id="A0A0E9N7U5"/>
<reference evidence="2 3" key="2">
    <citation type="journal article" date="2014" name="J. Gen. Appl. Microbiol.">
        <title>The early diverging ascomycetous budding yeast Saitoella complicata has three histone deacetylases belonging to the Clr6, Hos2, and Rpd3 lineages.</title>
        <authorList>
            <person name="Nishida H."/>
            <person name="Matsumoto T."/>
            <person name="Kondo S."/>
            <person name="Hamamoto M."/>
            <person name="Yoshikawa H."/>
        </authorList>
    </citation>
    <scope>NUCLEOTIDE SEQUENCE [LARGE SCALE GENOMIC DNA]</scope>
    <source>
        <strain evidence="2 3">NRRL Y-17804</strain>
    </source>
</reference>
<reference evidence="2 3" key="3">
    <citation type="journal article" date="2015" name="Genome Announc.">
        <title>Draft Genome Sequence of the Archiascomycetous Yeast Saitoella complicata.</title>
        <authorList>
            <person name="Yamauchi K."/>
            <person name="Kondo S."/>
            <person name="Hamamoto M."/>
            <person name="Takahashi Y."/>
            <person name="Ogura Y."/>
            <person name="Hayashi T."/>
            <person name="Nishida H."/>
        </authorList>
    </citation>
    <scope>NUCLEOTIDE SEQUENCE [LARGE SCALE GENOMIC DNA]</scope>
    <source>
        <strain evidence="2 3">NRRL Y-17804</strain>
    </source>
</reference>
<accession>A0A0E9N7U5</accession>
<gene>
    <name evidence="2" type="ORF">G7K_0140-t1</name>
</gene>
<dbReference type="EMBL" id="BACD03000001">
    <property type="protein sequence ID" value="GAO45894.1"/>
    <property type="molecule type" value="Genomic_DNA"/>
</dbReference>
<comment type="caution">
    <text evidence="2">The sequence shown here is derived from an EMBL/GenBank/DDBJ whole genome shotgun (WGS) entry which is preliminary data.</text>
</comment>
<keyword evidence="3" id="KW-1185">Reference proteome</keyword>
<sequence length="111" mass="12837">MIKRVRRLNLPFHVGWWAERRREDSVQGSARDRNKVTEVECRRFCERVVIEVITSSKSAGGREIADHFRDWNVKKLVKAMIEQASSHPGLPVIEATQRGAPSRKNPKDPFE</sequence>
<organism evidence="2 3">
    <name type="scientific">Saitoella complicata (strain BCRC 22490 / CBS 7301 / JCM 7358 / NBRC 10748 / NRRL Y-17804)</name>
    <dbReference type="NCBI Taxonomy" id="698492"/>
    <lineage>
        <taxon>Eukaryota</taxon>
        <taxon>Fungi</taxon>
        <taxon>Dikarya</taxon>
        <taxon>Ascomycota</taxon>
        <taxon>Taphrinomycotina</taxon>
        <taxon>Taphrinomycotina incertae sedis</taxon>
        <taxon>Saitoella</taxon>
    </lineage>
</organism>
<evidence type="ECO:0000313" key="3">
    <source>
        <dbReference type="Proteomes" id="UP000033140"/>
    </source>
</evidence>
<evidence type="ECO:0000313" key="2">
    <source>
        <dbReference type="EMBL" id="GAO45894.1"/>
    </source>
</evidence>
<feature type="region of interest" description="Disordered" evidence="1">
    <location>
        <begin position="87"/>
        <end position="111"/>
    </location>
</feature>